<keyword evidence="5 10" id="KW-0547">Nucleotide-binding</keyword>
<dbReference type="EC" id="2.7.11.1" evidence="1"/>
<dbReference type="PROSITE" id="PS51178">
    <property type="entry name" value="PASTA"/>
    <property type="match status" value="4"/>
</dbReference>
<evidence type="ECO:0000256" key="1">
    <source>
        <dbReference type="ARBA" id="ARBA00012513"/>
    </source>
</evidence>
<evidence type="ECO:0000256" key="2">
    <source>
        <dbReference type="ARBA" id="ARBA00022527"/>
    </source>
</evidence>
<keyword evidence="12" id="KW-0812">Transmembrane</keyword>
<dbReference type="GO" id="GO:0016301">
    <property type="term" value="F:kinase activity"/>
    <property type="evidence" value="ECO:0007669"/>
    <property type="project" value="UniProtKB-KW"/>
</dbReference>
<dbReference type="InterPro" id="IPR005543">
    <property type="entry name" value="PASTA_dom"/>
</dbReference>
<keyword evidence="7 10" id="KW-0067">ATP-binding</keyword>
<dbReference type="Gene3D" id="3.30.200.20">
    <property type="entry name" value="Phosphorylase Kinase, domain 1"/>
    <property type="match status" value="1"/>
</dbReference>
<feature type="domain" description="PASTA" evidence="14">
    <location>
        <begin position="610"/>
        <end position="674"/>
    </location>
</feature>
<dbReference type="CDD" id="cd06577">
    <property type="entry name" value="PASTA_pknB"/>
    <property type="match status" value="3"/>
</dbReference>
<keyword evidence="3" id="KW-0808">Transferase</keyword>
<dbReference type="PROSITE" id="PS00108">
    <property type="entry name" value="PROTEIN_KINASE_ST"/>
    <property type="match status" value="1"/>
</dbReference>
<comment type="catalytic activity">
    <reaction evidence="8">
        <text>L-threonyl-[protein] + ATP = O-phospho-L-threonyl-[protein] + ADP + H(+)</text>
        <dbReference type="Rhea" id="RHEA:46608"/>
        <dbReference type="Rhea" id="RHEA-COMP:11060"/>
        <dbReference type="Rhea" id="RHEA-COMP:11605"/>
        <dbReference type="ChEBI" id="CHEBI:15378"/>
        <dbReference type="ChEBI" id="CHEBI:30013"/>
        <dbReference type="ChEBI" id="CHEBI:30616"/>
        <dbReference type="ChEBI" id="CHEBI:61977"/>
        <dbReference type="ChEBI" id="CHEBI:456216"/>
        <dbReference type="EC" id="2.7.11.1"/>
    </reaction>
</comment>
<dbReference type="PANTHER" id="PTHR43289:SF6">
    <property type="entry name" value="SERINE_THREONINE-PROTEIN KINASE NEKL-3"/>
    <property type="match status" value="1"/>
</dbReference>
<dbReference type="SUPFAM" id="SSF56112">
    <property type="entry name" value="Protein kinase-like (PK-like)"/>
    <property type="match status" value="1"/>
</dbReference>
<dbReference type="Pfam" id="PF03793">
    <property type="entry name" value="PASTA"/>
    <property type="match status" value="2"/>
</dbReference>
<accession>A0ABW6GH51</accession>
<dbReference type="InterPro" id="IPR011009">
    <property type="entry name" value="Kinase-like_dom_sf"/>
</dbReference>
<evidence type="ECO:0000256" key="11">
    <source>
        <dbReference type="SAM" id="MobiDB-lite"/>
    </source>
</evidence>
<evidence type="ECO:0000256" key="8">
    <source>
        <dbReference type="ARBA" id="ARBA00047899"/>
    </source>
</evidence>
<dbReference type="Pfam" id="PF00069">
    <property type="entry name" value="Pkinase"/>
    <property type="match status" value="1"/>
</dbReference>
<dbReference type="InterPro" id="IPR017441">
    <property type="entry name" value="Protein_kinase_ATP_BS"/>
</dbReference>
<dbReference type="NCBIfam" id="NF033483">
    <property type="entry name" value="PknB_PASTA_kin"/>
    <property type="match status" value="1"/>
</dbReference>
<protein>
    <recommendedName>
        <fullName evidence="1">non-specific serine/threonine protein kinase</fullName>
        <ecNumber evidence="1">2.7.11.1</ecNumber>
    </recommendedName>
</protein>
<evidence type="ECO:0000256" key="12">
    <source>
        <dbReference type="SAM" id="Phobius"/>
    </source>
</evidence>
<dbReference type="Gene3D" id="1.10.510.10">
    <property type="entry name" value="Transferase(Phosphotransferase) domain 1"/>
    <property type="match status" value="1"/>
</dbReference>
<evidence type="ECO:0000256" key="9">
    <source>
        <dbReference type="ARBA" id="ARBA00048679"/>
    </source>
</evidence>
<keyword evidence="12" id="KW-0472">Membrane</keyword>
<evidence type="ECO:0000256" key="6">
    <source>
        <dbReference type="ARBA" id="ARBA00022777"/>
    </source>
</evidence>
<proteinExistence type="predicted"/>
<feature type="domain" description="Protein kinase" evidence="13">
    <location>
        <begin position="11"/>
        <end position="277"/>
    </location>
</feature>
<evidence type="ECO:0000313" key="15">
    <source>
        <dbReference type="EMBL" id="MFE1352047.1"/>
    </source>
</evidence>
<sequence>MEEPRRLGGRYELGGVLGRGGMAEVYLGHDTRLGRTVAVKTLRTDMARDPSFQARFRREAQSAASLNHPAIVAVYDTGEDYIDGISIPYIVMEYVEGSTLRELLHTGRRLLPERALEMTIGILQALEYSHRAGIVHRDIKPANVMLTRQGNVKVMDFGIARAMGDAGMTMTQTSAVIGTAQYLSPEQAKGETVDARSDLYSTGCLLYELLTVRPPFVGDSPVAVAYQHVREEPAPPSSYDPEVRPEIDAIVLKALAKERDYRYQSADEMRDDIERFLDGLPVNAAQQAAYGAGAAGYGYDQGGNQYDPYGQTNVLPQQGGGPTTVLPPVGNQQPAPYGGGYQDNGYGGNGGDGYDNGYEGRSSRRREEQPKKSNTSWIVLAVAAVLVLVGAFFVVQAMVKTGGTNAGKTSVPNLSALSLADAENAAKAQSATLKVVAGTPAATCADTKVQKDQVCTQEPAVGGTMAADGTITVHLAAAAAQVDVPDVTGQAKDAASKTLKDKGFDVKVTYANDDKIDQDKVISQDVKDKAAPGTTITLTVSSGQQKVTVPNVVGKAVDEATQTLSDAGFSVVVNNKTVTDPTQAGQVLDQSIKNTQAKQGTSITLTVGKLAEKVNMPPLQNVKVSQAIKQLSDMKIGYRISGPQDPNAIVTSTNVPAGTQLTPGVDEVVLVTQSATKTDEPKP</sequence>
<keyword evidence="6 15" id="KW-0418">Kinase</keyword>
<keyword evidence="4" id="KW-0677">Repeat</keyword>
<evidence type="ECO:0000256" key="5">
    <source>
        <dbReference type="ARBA" id="ARBA00022741"/>
    </source>
</evidence>
<dbReference type="Proteomes" id="UP001599542">
    <property type="component" value="Unassembled WGS sequence"/>
</dbReference>
<evidence type="ECO:0000256" key="7">
    <source>
        <dbReference type="ARBA" id="ARBA00022840"/>
    </source>
</evidence>
<dbReference type="SMART" id="SM00740">
    <property type="entry name" value="PASTA"/>
    <property type="match status" value="4"/>
</dbReference>
<dbReference type="RefSeq" id="WP_380316437.1">
    <property type="nucleotide sequence ID" value="NZ_JBHYPW010000002.1"/>
</dbReference>
<dbReference type="PROSITE" id="PS00107">
    <property type="entry name" value="PROTEIN_KINASE_ATP"/>
    <property type="match status" value="1"/>
</dbReference>
<reference evidence="15 16" key="1">
    <citation type="submission" date="2024-09" db="EMBL/GenBank/DDBJ databases">
        <title>The Natural Products Discovery Center: Release of the First 8490 Sequenced Strains for Exploring Actinobacteria Biosynthetic Diversity.</title>
        <authorList>
            <person name="Kalkreuter E."/>
            <person name="Kautsar S.A."/>
            <person name="Yang D."/>
            <person name="Bader C.D."/>
            <person name="Teijaro C.N."/>
            <person name="Fluegel L."/>
            <person name="Davis C.M."/>
            <person name="Simpson J.R."/>
            <person name="Lauterbach L."/>
            <person name="Steele A.D."/>
            <person name="Gui C."/>
            <person name="Meng S."/>
            <person name="Li G."/>
            <person name="Viehrig K."/>
            <person name="Ye F."/>
            <person name="Su P."/>
            <person name="Kiefer A.F."/>
            <person name="Nichols A."/>
            <person name="Cepeda A.J."/>
            <person name="Yan W."/>
            <person name="Fan B."/>
            <person name="Jiang Y."/>
            <person name="Adhikari A."/>
            <person name="Zheng C.-J."/>
            <person name="Schuster L."/>
            <person name="Cowan T.M."/>
            <person name="Smanski M.J."/>
            <person name="Chevrette M.G."/>
            <person name="De Carvalho L.P.S."/>
            <person name="Shen B."/>
        </authorList>
    </citation>
    <scope>NUCLEOTIDE SEQUENCE [LARGE SCALE GENOMIC DNA]</scope>
    <source>
        <strain evidence="15 16">NPDC058753</strain>
    </source>
</reference>
<dbReference type="InterPro" id="IPR000719">
    <property type="entry name" value="Prot_kinase_dom"/>
</dbReference>
<evidence type="ECO:0000256" key="4">
    <source>
        <dbReference type="ARBA" id="ARBA00022737"/>
    </source>
</evidence>
<feature type="domain" description="PASTA" evidence="14">
    <location>
        <begin position="478"/>
        <end position="542"/>
    </location>
</feature>
<feature type="transmembrane region" description="Helical" evidence="12">
    <location>
        <begin position="374"/>
        <end position="395"/>
    </location>
</feature>
<dbReference type="PROSITE" id="PS50011">
    <property type="entry name" value="PROTEIN_KINASE_DOM"/>
    <property type="match status" value="1"/>
</dbReference>
<dbReference type="EMBL" id="JBHYPX010000012">
    <property type="protein sequence ID" value="MFE1352047.1"/>
    <property type="molecule type" value="Genomic_DNA"/>
</dbReference>
<evidence type="ECO:0000313" key="16">
    <source>
        <dbReference type="Proteomes" id="UP001599542"/>
    </source>
</evidence>
<feature type="region of interest" description="Disordered" evidence="11">
    <location>
        <begin position="332"/>
        <end position="373"/>
    </location>
</feature>
<feature type="compositionally biased region" description="Gly residues" evidence="11">
    <location>
        <begin position="337"/>
        <end position="354"/>
    </location>
</feature>
<feature type="binding site" evidence="10">
    <location>
        <position position="40"/>
    </location>
    <ligand>
        <name>ATP</name>
        <dbReference type="ChEBI" id="CHEBI:30616"/>
    </ligand>
</feature>
<dbReference type="PANTHER" id="PTHR43289">
    <property type="entry name" value="MITOGEN-ACTIVATED PROTEIN KINASE KINASE KINASE 20-RELATED"/>
    <property type="match status" value="1"/>
</dbReference>
<feature type="domain" description="PASTA" evidence="14">
    <location>
        <begin position="405"/>
        <end position="477"/>
    </location>
</feature>
<feature type="domain" description="PASTA" evidence="14">
    <location>
        <begin position="543"/>
        <end position="609"/>
    </location>
</feature>
<dbReference type="CDD" id="cd14014">
    <property type="entry name" value="STKc_PknB_like"/>
    <property type="match status" value="1"/>
</dbReference>
<evidence type="ECO:0000259" key="13">
    <source>
        <dbReference type="PROSITE" id="PS50011"/>
    </source>
</evidence>
<keyword evidence="2" id="KW-0723">Serine/threonine-protein kinase</keyword>
<keyword evidence="16" id="KW-1185">Reference proteome</keyword>
<comment type="catalytic activity">
    <reaction evidence="9">
        <text>L-seryl-[protein] + ATP = O-phospho-L-seryl-[protein] + ADP + H(+)</text>
        <dbReference type="Rhea" id="RHEA:17989"/>
        <dbReference type="Rhea" id="RHEA-COMP:9863"/>
        <dbReference type="Rhea" id="RHEA-COMP:11604"/>
        <dbReference type="ChEBI" id="CHEBI:15378"/>
        <dbReference type="ChEBI" id="CHEBI:29999"/>
        <dbReference type="ChEBI" id="CHEBI:30616"/>
        <dbReference type="ChEBI" id="CHEBI:83421"/>
        <dbReference type="ChEBI" id="CHEBI:456216"/>
        <dbReference type="EC" id="2.7.11.1"/>
    </reaction>
</comment>
<feature type="compositionally biased region" description="Basic and acidic residues" evidence="11">
    <location>
        <begin position="361"/>
        <end position="371"/>
    </location>
</feature>
<dbReference type="Gene3D" id="3.30.10.20">
    <property type="match status" value="3"/>
</dbReference>
<gene>
    <name evidence="15" type="primary">pknB</name>
    <name evidence="15" type="ORF">ACFW6T_08680</name>
</gene>
<name>A0ABW6GH51_9ACTN</name>
<evidence type="ECO:0000256" key="10">
    <source>
        <dbReference type="PROSITE-ProRule" id="PRU10141"/>
    </source>
</evidence>
<evidence type="ECO:0000256" key="3">
    <source>
        <dbReference type="ARBA" id="ARBA00022679"/>
    </source>
</evidence>
<evidence type="ECO:0000259" key="14">
    <source>
        <dbReference type="PROSITE" id="PS51178"/>
    </source>
</evidence>
<keyword evidence="12" id="KW-1133">Transmembrane helix</keyword>
<comment type="caution">
    <text evidence="15">The sequence shown here is derived from an EMBL/GenBank/DDBJ whole genome shotgun (WGS) entry which is preliminary data.</text>
</comment>
<dbReference type="SMART" id="SM00220">
    <property type="entry name" value="S_TKc"/>
    <property type="match status" value="1"/>
</dbReference>
<organism evidence="15 16">
    <name type="scientific">Kitasatospora phosalacinea</name>
    <dbReference type="NCBI Taxonomy" id="2065"/>
    <lineage>
        <taxon>Bacteria</taxon>
        <taxon>Bacillati</taxon>
        <taxon>Actinomycetota</taxon>
        <taxon>Actinomycetes</taxon>
        <taxon>Kitasatosporales</taxon>
        <taxon>Streptomycetaceae</taxon>
        <taxon>Kitasatospora</taxon>
    </lineage>
</organism>
<dbReference type="InterPro" id="IPR008271">
    <property type="entry name" value="Ser/Thr_kinase_AS"/>
</dbReference>